<dbReference type="eggNOG" id="COG0352">
    <property type="taxonomic scope" value="Bacteria"/>
</dbReference>
<feature type="binding site" evidence="15">
    <location>
        <position position="415"/>
    </location>
    <ligand>
        <name>Mg(2+)</name>
        <dbReference type="ChEBI" id="CHEBI:18420"/>
    </ligand>
</feature>
<dbReference type="AlphaFoldDB" id="A0A133NR74"/>
<feature type="region of interest" description="Disordered" evidence="17">
    <location>
        <begin position="1"/>
        <end position="28"/>
    </location>
</feature>
<feature type="binding site" evidence="15">
    <location>
        <position position="397"/>
    </location>
    <ligand>
        <name>Mg(2+)</name>
        <dbReference type="ChEBI" id="CHEBI:18420"/>
    </ligand>
</feature>
<dbReference type="SUPFAM" id="SSF53613">
    <property type="entry name" value="Ribokinase-like"/>
    <property type="match status" value="1"/>
</dbReference>
<dbReference type="HAMAP" id="MF_00097">
    <property type="entry name" value="TMP_synthase"/>
    <property type="match status" value="1"/>
</dbReference>
<dbReference type="InterPro" id="IPR022998">
    <property type="entry name" value="ThiamineP_synth_TenI"/>
</dbReference>
<dbReference type="PANTHER" id="PTHR20857">
    <property type="entry name" value="THIAMINE-PHOSPHATE PYROPHOSPHORYLASE"/>
    <property type="match status" value="1"/>
</dbReference>
<evidence type="ECO:0000256" key="13">
    <source>
        <dbReference type="ARBA" id="ARBA00047851"/>
    </source>
</evidence>
<dbReference type="InterPro" id="IPR036206">
    <property type="entry name" value="ThiamineP_synth_sf"/>
</dbReference>
<comment type="pathway">
    <text evidence="4 15">Cofactor biosynthesis; thiamine diphosphate biosynthesis; thiamine phosphate from 4-amino-2-methyl-5-diphosphomethylpyrimidine and 4-methyl-5-(2-phosphoethyl)-thiazole: step 1/1.</text>
</comment>
<comment type="similarity">
    <text evidence="16">Belongs to the Thz kinase family.</text>
</comment>
<reference evidence="19 20" key="1">
    <citation type="submission" date="2016-01" db="EMBL/GenBank/DDBJ databases">
        <authorList>
            <person name="Oliw E.H."/>
        </authorList>
    </citation>
    <scope>NUCLEOTIDE SEQUENCE [LARGE SCALE GENOMIC DNA]</scope>
    <source>
        <strain evidence="19 20">PSS_7772B</strain>
    </source>
</reference>
<comment type="catalytic activity">
    <reaction evidence="14 15">
        <text>2-[(2R,5Z)-2-carboxy-4-methylthiazol-5(2H)-ylidene]ethyl phosphate + 4-amino-2-methyl-5-(diphosphooxymethyl)pyrimidine + 2 H(+) = thiamine phosphate + CO2 + diphosphate</text>
        <dbReference type="Rhea" id="RHEA:47844"/>
        <dbReference type="ChEBI" id="CHEBI:15378"/>
        <dbReference type="ChEBI" id="CHEBI:16526"/>
        <dbReference type="ChEBI" id="CHEBI:33019"/>
        <dbReference type="ChEBI" id="CHEBI:37575"/>
        <dbReference type="ChEBI" id="CHEBI:57841"/>
        <dbReference type="ChEBI" id="CHEBI:62899"/>
        <dbReference type="EC" id="2.5.1.3"/>
    </reaction>
</comment>
<dbReference type="EC" id="2.7.1.50" evidence="16"/>
<dbReference type="PATRIC" id="fig|2702.100.peg.1337"/>
<keyword evidence="6 15" id="KW-0479">Metal-binding</keyword>
<evidence type="ECO:0000256" key="11">
    <source>
        <dbReference type="ARBA" id="ARBA00022977"/>
    </source>
</evidence>
<feature type="binding site" evidence="16">
    <location>
        <position position="178"/>
    </location>
    <ligand>
        <name>ATP</name>
        <dbReference type="ChEBI" id="CHEBI:30616"/>
    </ligand>
</feature>
<evidence type="ECO:0000256" key="2">
    <source>
        <dbReference type="ARBA" id="ARBA00003814"/>
    </source>
</evidence>
<evidence type="ECO:0000256" key="12">
    <source>
        <dbReference type="ARBA" id="ARBA00047334"/>
    </source>
</evidence>
<dbReference type="InterPro" id="IPR013785">
    <property type="entry name" value="Aldolase_TIM"/>
</dbReference>
<dbReference type="InterPro" id="IPR034291">
    <property type="entry name" value="TMP_synthase"/>
</dbReference>
<dbReference type="EC" id="2.5.1.3" evidence="15"/>
<dbReference type="GO" id="GO:0004789">
    <property type="term" value="F:thiamine-phosphate diphosphorylase activity"/>
    <property type="evidence" value="ECO:0007669"/>
    <property type="project" value="UniProtKB-UniRule"/>
</dbReference>
<feature type="binding site" evidence="16">
    <location>
        <position position="224"/>
    </location>
    <ligand>
        <name>ATP</name>
        <dbReference type="ChEBI" id="CHEBI:30616"/>
    </ligand>
</feature>
<dbReference type="GO" id="GO:0004417">
    <property type="term" value="F:hydroxyethylthiazole kinase activity"/>
    <property type="evidence" value="ECO:0007669"/>
    <property type="project" value="UniProtKB-UniRule"/>
</dbReference>
<feature type="binding site" evidence="15">
    <location>
        <begin position="521"/>
        <end position="522"/>
    </location>
    <ligand>
        <name>2-[(2R,5Z)-2-carboxy-4-methylthiazol-5(2H)-ylidene]ethyl phosphate</name>
        <dbReference type="ChEBI" id="CHEBI:62899"/>
    </ligand>
</feature>
<comment type="caution">
    <text evidence="19">The sequence shown here is derived from an EMBL/GenBank/DDBJ whole genome shotgun (WGS) entry which is preliminary data.</text>
</comment>
<dbReference type="CDD" id="cd00564">
    <property type="entry name" value="TMP_TenI"/>
    <property type="match status" value="1"/>
</dbReference>
<feature type="binding site" evidence="15">
    <location>
        <begin position="361"/>
        <end position="365"/>
    </location>
    <ligand>
        <name>4-amino-2-methyl-5-(diphosphooxymethyl)pyrimidine</name>
        <dbReference type="ChEBI" id="CHEBI:57841"/>
    </ligand>
</feature>
<comment type="function">
    <text evidence="16">Catalyzes the phosphorylation of the hydroxyl group of 4-methyl-5-beta-hydroxyethylthiazole (THZ).</text>
</comment>
<dbReference type="NCBIfam" id="NF006830">
    <property type="entry name" value="PRK09355.1"/>
    <property type="match status" value="1"/>
</dbReference>
<feature type="binding site" evidence="15">
    <location>
        <position position="396"/>
    </location>
    <ligand>
        <name>4-amino-2-methyl-5-(diphosphooxymethyl)pyrimidine</name>
        <dbReference type="ChEBI" id="CHEBI:57841"/>
    </ligand>
</feature>
<evidence type="ECO:0000256" key="7">
    <source>
        <dbReference type="ARBA" id="ARBA00022741"/>
    </source>
</evidence>
<keyword evidence="7 16" id="KW-0547">Nucleotide-binding</keyword>
<dbReference type="PANTHER" id="PTHR20857:SF23">
    <property type="entry name" value="THIAMINE BIOSYNTHETIC BIFUNCTIONAL ENZYME"/>
    <property type="match status" value="1"/>
</dbReference>
<keyword evidence="5 15" id="KW-0808">Transferase</keyword>
<evidence type="ECO:0000256" key="14">
    <source>
        <dbReference type="ARBA" id="ARBA00047883"/>
    </source>
</evidence>
<dbReference type="Pfam" id="PF02110">
    <property type="entry name" value="HK"/>
    <property type="match status" value="1"/>
</dbReference>
<dbReference type="PRINTS" id="PR01099">
    <property type="entry name" value="HYETHTZKNASE"/>
</dbReference>
<dbReference type="GO" id="GO:0009229">
    <property type="term" value="P:thiamine diphosphate biosynthetic process"/>
    <property type="evidence" value="ECO:0007669"/>
    <property type="project" value="UniProtKB-UniRule"/>
</dbReference>
<dbReference type="GO" id="GO:0009228">
    <property type="term" value="P:thiamine biosynthetic process"/>
    <property type="evidence" value="ECO:0007669"/>
    <property type="project" value="UniProtKB-KW"/>
</dbReference>
<keyword evidence="9 16" id="KW-0067">ATP-binding</keyword>
<evidence type="ECO:0000256" key="5">
    <source>
        <dbReference type="ARBA" id="ARBA00022679"/>
    </source>
</evidence>
<keyword evidence="8 16" id="KW-0418">Kinase</keyword>
<evidence type="ECO:0000256" key="9">
    <source>
        <dbReference type="ARBA" id="ARBA00022840"/>
    </source>
</evidence>
<organism evidence="19 20">
    <name type="scientific">Gardnerella vaginalis</name>
    <dbReference type="NCBI Taxonomy" id="2702"/>
    <lineage>
        <taxon>Bacteria</taxon>
        <taxon>Bacillati</taxon>
        <taxon>Actinomycetota</taxon>
        <taxon>Actinomycetes</taxon>
        <taxon>Bifidobacteriales</taxon>
        <taxon>Bifidobacteriaceae</taxon>
        <taxon>Gardnerella</taxon>
    </lineage>
</organism>
<evidence type="ECO:0000256" key="15">
    <source>
        <dbReference type="HAMAP-Rule" id="MF_00097"/>
    </source>
</evidence>
<feature type="domain" description="Thiamine phosphate synthase/TenI" evidence="18">
    <location>
        <begin position="332"/>
        <end position="524"/>
    </location>
</feature>
<comment type="catalytic activity">
    <reaction evidence="12 15">
        <text>4-methyl-5-(2-phosphooxyethyl)-thiazole + 4-amino-2-methyl-5-(diphosphooxymethyl)pyrimidine + H(+) = thiamine phosphate + diphosphate</text>
        <dbReference type="Rhea" id="RHEA:22328"/>
        <dbReference type="ChEBI" id="CHEBI:15378"/>
        <dbReference type="ChEBI" id="CHEBI:33019"/>
        <dbReference type="ChEBI" id="CHEBI:37575"/>
        <dbReference type="ChEBI" id="CHEBI:57841"/>
        <dbReference type="ChEBI" id="CHEBI:58296"/>
        <dbReference type="EC" id="2.5.1.3"/>
    </reaction>
</comment>
<dbReference type="InterPro" id="IPR000417">
    <property type="entry name" value="Hyethyz_kinase"/>
</dbReference>
<dbReference type="CDD" id="cd01170">
    <property type="entry name" value="THZ_kinase"/>
    <property type="match status" value="1"/>
</dbReference>
<dbReference type="GO" id="GO:0005524">
    <property type="term" value="F:ATP binding"/>
    <property type="evidence" value="ECO:0007669"/>
    <property type="project" value="UniProtKB-UniRule"/>
</dbReference>
<dbReference type="Proteomes" id="UP000070687">
    <property type="component" value="Unassembled WGS sequence"/>
</dbReference>
<comment type="cofactor">
    <cofactor evidence="15">
        <name>Mg(2+)</name>
        <dbReference type="ChEBI" id="CHEBI:18420"/>
    </cofactor>
    <text evidence="15">Binds 1 Mg(2+) ion per subunit.</text>
</comment>
<sequence>MLAKGNIMTTNNIAESNNSNEANKANTSTAANAAAINNQSTTQVDTSFSARARRRMFLNDVRQCIERVRAQQPLTHCITNVIVQDITANVLLAAGASPIMVTDPEEAHALAQIATGVLINVGTFHQPETSEYMRAAVEGCEKADTPWVLDPVGIGVPALAPRTRFIHEIIKHHPTVIRANASEIMALAGKESNGKGVDSHDNVNDALQAARELAKKYGSVVAISGEKDAIYGHGCLARVTGGHKTMTKVVGTGCALGALVAAYVGANPERPLAATVAAHVHAAAAGTWAARQTTAPGTFRTLWMDALSTLSVNDMFELTNIEFTVEPVDWTLYLVTDPRMGNRPEERVAVESIEGGVTVVQLRDKYSDDTEIAAKAKRLRHALIDSGHGDVPVFIDDHVDCAARLGFNLHIGQKDMPFVEARKMMPAEWMIGLTCARPDLMEKAYRECKENDVPLPDAIGIGAAFETHTKAHDVPPLGVDGVNEVAKVAHTMGVKTLAIGGIHENTVFPIRGLEIDGVCTVSALMCAEDAAKVARELKRVITE</sequence>
<dbReference type="GO" id="GO:0005737">
    <property type="term" value="C:cytoplasm"/>
    <property type="evidence" value="ECO:0007669"/>
    <property type="project" value="TreeGrafter"/>
</dbReference>
<keyword evidence="11 15" id="KW-0784">Thiamine biosynthesis</keyword>
<proteinExistence type="inferred from homology"/>
<feature type="binding site" evidence="15">
    <location>
        <position position="501"/>
    </location>
    <ligand>
        <name>2-[(2R,5Z)-2-carboxy-4-methylthiazol-5(2H)-ylidene]ethyl phosphate</name>
        <dbReference type="ChEBI" id="CHEBI:62899"/>
    </ligand>
</feature>
<protein>
    <recommendedName>
        <fullName evidence="15 16">Multifunctional fusion protein</fullName>
    </recommendedName>
    <domain>
        <recommendedName>
            <fullName evidence="15">Thiamine-phosphate synthase</fullName>
            <shortName evidence="15">TP synthase</shortName>
            <shortName evidence="15">TPS</shortName>
            <ecNumber evidence="15">2.5.1.3</ecNumber>
        </recommendedName>
        <alternativeName>
            <fullName evidence="15">Thiamine-phosphate pyrophosphorylase</fullName>
            <shortName evidence="15">TMP pyrophosphorylase</shortName>
            <shortName evidence="15">TMP-PPase</shortName>
        </alternativeName>
    </domain>
    <domain>
        <recommendedName>
            <fullName evidence="16">Hydroxyethylthiazole kinase</fullName>
            <ecNumber evidence="16">2.7.1.50</ecNumber>
        </recommendedName>
        <alternativeName>
            <fullName evidence="16">4-methyl-5-beta-hydroxyethylthiazole kinase</fullName>
            <shortName evidence="16">TH kinase</shortName>
            <shortName evidence="16">Thz kinase</shortName>
        </alternativeName>
    </domain>
</protein>
<feature type="binding site" evidence="15">
    <location>
        <position position="434"/>
    </location>
    <ligand>
        <name>4-amino-2-methyl-5-(diphosphooxymethyl)pyrimidine</name>
        <dbReference type="ChEBI" id="CHEBI:57841"/>
    </ligand>
</feature>
<evidence type="ECO:0000256" key="16">
    <source>
        <dbReference type="HAMAP-Rule" id="MF_00228"/>
    </source>
</evidence>
<accession>A0A133NR74</accession>
<evidence type="ECO:0000313" key="19">
    <source>
        <dbReference type="EMBL" id="KXA18786.1"/>
    </source>
</evidence>
<feature type="binding site" evidence="16">
    <location>
        <position position="251"/>
    </location>
    <ligand>
        <name>substrate</name>
    </ligand>
</feature>
<dbReference type="GO" id="GO:0000287">
    <property type="term" value="F:magnesium ion binding"/>
    <property type="evidence" value="ECO:0007669"/>
    <property type="project" value="UniProtKB-UniRule"/>
</dbReference>
<gene>
    <name evidence="16" type="primary">thiM</name>
    <name evidence="15" type="synonym">thiE</name>
    <name evidence="19" type="ORF">HMPREF3208_01350</name>
</gene>
<keyword evidence="10 15" id="KW-0460">Magnesium</keyword>
<comment type="similarity">
    <text evidence="15">Belongs to the thiamine-phosphate synthase family.</text>
</comment>
<dbReference type="EMBL" id="LRQB01000090">
    <property type="protein sequence ID" value="KXA18786.1"/>
    <property type="molecule type" value="Genomic_DNA"/>
</dbReference>
<evidence type="ECO:0000256" key="4">
    <source>
        <dbReference type="ARBA" id="ARBA00005165"/>
    </source>
</evidence>
<dbReference type="Gene3D" id="3.40.1190.20">
    <property type="match status" value="1"/>
</dbReference>
<feature type="binding site" evidence="16">
    <location>
        <position position="100"/>
    </location>
    <ligand>
        <name>substrate</name>
    </ligand>
</feature>
<evidence type="ECO:0000256" key="3">
    <source>
        <dbReference type="ARBA" id="ARBA00004868"/>
    </source>
</evidence>
<evidence type="ECO:0000313" key="20">
    <source>
        <dbReference type="Proteomes" id="UP000070687"/>
    </source>
</evidence>
<dbReference type="Pfam" id="PF02581">
    <property type="entry name" value="TMP-TENI"/>
    <property type="match status" value="1"/>
</dbReference>
<dbReference type="Gene3D" id="3.20.20.70">
    <property type="entry name" value="Aldolase class I"/>
    <property type="match status" value="1"/>
</dbReference>
<name>A0A133NR74_GARVA</name>
<dbReference type="HAMAP" id="MF_00228">
    <property type="entry name" value="Thz_kinase"/>
    <property type="match status" value="1"/>
</dbReference>
<comment type="pathway">
    <text evidence="3 16">Cofactor biosynthesis; thiamine diphosphate biosynthesis; 4-methyl-5-(2-phosphoethyl)-thiazole from 5-(2-hydroxyethyl)-4-methylthiazole: step 1/1.</text>
</comment>
<feature type="binding site" evidence="15">
    <location>
        <position position="470"/>
    </location>
    <ligand>
        <name>4-amino-2-methyl-5-(diphosphooxymethyl)pyrimidine</name>
        <dbReference type="ChEBI" id="CHEBI:57841"/>
    </ligand>
</feature>
<evidence type="ECO:0000256" key="10">
    <source>
        <dbReference type="ARBA" id="ARBA00022842"/>
    </source>
</evidence>
<feature type="compositionally biased region" description="Low complexity" evidence="17">
    <location>
        <begin position="9"/>
        <end position="28"/>
    </location>
</feature>
<dbReference type="UniPathway" id="UPA00060">
    <property type="reaction ID" value="UER00139"/>
</dbReference>
<evidence type="ECO:0000256" key="1">
    <source>
        <dbReference type="ARBA" id="ARBA00001771"/>
    </source>
</evidence>
<evidence type="ECO:0000259" key="18">
    <source>
        <dbReference type="Pfam" id="PF02581"/>
    </source>
</evidence>
<evidence type="ECO:0000256" key="17">
    <source>
        <dbReference type="SAM" id="MobiDB-lite"/>
    </source>
</evidence>
<feature type="binding site" evidence="15">
    <location>
        <begin position="467"/>
        <end position="469"/>
    </location>
    <ligand>
        <name>2-[(2R,5Z)-2-carboxy-4-methylthiazol-5(2H)-ylidene]ethyl phosphate</name>
        <dbReference type="ChEBI" id="CHEBI:62899"/>
    </ligand>
</feature>
<dbReference type="InterPro" id="IPR029056">
    <property type="entry name" value="Ribokinase-like"/>
</dbReference>
<comment type="catalytic activity">
    <reaction evidence="13 15">
        <text>2-(2-carboxy-4-methylthiazol-5-yl)ethyl phosphate + 4-amino-2-methyl-5-(diphosphooxymethyl)pyrimidine + 2 H(+) = thiamine phosphate + CO2 + diphosphate</text>
        <dbReference type="Rhea" id="RHEA:47848"/>
        <dbReference type="ChEBI" id="CHEBI:15378"/>
        <dbReference type="ChEBI" id="CHEBI:16526"/>
        <dbReference type="ChEBI" id="CHEBI:33019"/>
        <dbReference type="ChEBI" id="CHEBI:37575"/>
        <dbReference type="ChEBI" id="CHEBI:57841"/>
        <dbReference type="ChEBI" id="CHEBI:62890"/>
        <dbReference type="EC" id="2.5.1.3"/>
    </reaction>
</comment>
<evidence type="ECO:0000256" key="8">
    <source>
        <dbReference type="ARBA" id="ARBA00022777"/>
    </source>
</evidence>
<comment type="catalytic activity">
    <reaction evidence="1 16">
        <text>5-(2-hydroxyethyl)-4-methylthiazole + ATP = 4-methyl-5-(2-phosphooxyethyl)-thiazole + ADP + H(+)</text>
        <dbReference type="Rhea" id="RHEA:24212"/>
        <dbReference type="ChEBI" id="CHEBI:15378"/>
        <dbReference type="ChEBI" id="CHEBI:17957"/>
        <dbReference type="ChEBI" id="CHEBI:30616"/>
        <dbReference type="ChEBI" id="CHEBI:58296"/>
        <dbReference type="ChEBI" id="CHEBI:456216"/>
        <dbReference type="EC" id="2.7.1.50"/>
    </reaction>
</comment>
<dbReference type="eggNOG" id="COG2145">
    <property type="taxonomic scope" value="Bacteria"/>
</dbReference>
<comment type="function">
    <text evidence="2 15">Condenses 4-methyl-5-(beta-hydroxyethyl)thiazole monophosphate (THZ-P) and 2-methyl-4-amino-5-hydroxymethyl pyrimidine pyrophosphate (HMP-PP) to form thiamine monophosphate (TMP).</text>
</comment>
<dbReference type="SUPFAM" id="SSF51391">
    <property type="entry name" value="Thiamin phosphate synthase"/>
    <property type="match status" value="1"/>
</dbReference>
<evidence type="ECO:0000256" key="6">
    <source>
        <dbReference type="ARBA" id="ARBA00022723"/>
    </source>
</evidence>